<evidence type="ECO:0000313" key="2">
    <source>
        <dbReference type="Proteomes" id="UP000512115"/>
    </source>
</evidence>
<dbReference type="EMBL" id="CP056159">
    <property type="protein sequence ID" value="QLV03063.1"/>
    <property type="molecule type" value="Genomic_DNA"/>
</dbReference>
<accession>A0A7H9KDU4</accession>
<name>A0A7H9KDU4_9ESCH</name>
<dbReference type="Proteomes" id="UP000512115">
    <property type="component" value="Chromosome"/>
</dbReference>
<dbReference type="AlphaFoldDB" id="A0A7H9KDU4"/>
<organism evidence="1 2">
    <name type="scientific">Escherichia marmotae</name>
    <dbReference type="NCBI Taxonomy" id="1499973"/>
    <lineage>
        <taxon>Bacteria</taxon>
        <taxon>Pseudomonadati</taxon>
        <taxon>Pseudomonadota</taxon>
        <taxon>Gammaproteobacteria</taxon>
        <taxon>Enterobacterales</taxon>
        <taxon>Enterobacteriaceae</taxon>
        <taxon>Escherichia</taxon>
    </lineage>
</organism>
<evidence type="ECO:0000313" key="1">
    <source>
        <dbReference type="EMBL" id="QLV03063.1"/>
    </source>
</evidence>
<gene>
    <name evidence="1" type="ORF">HV284_19405</name>
</gene>
<proteinExistence type="predicted"/>
<protein>
    <submittedName>
        <fullName evidence="1">Uncharacterized protein</fullName>
    </submittedName>
</protein>
<dbReference type="RefSeq" id="WP_181474382.1">
    <property type="nucleotide sequence ID" value="NZ_CP056159.1"/>
</dbReference>
<reference evidence="1 2" key="1">
    <citation type="submission" date="2020-06" db="EMBL/GenBank/DDBJ databases">
        <title>REHAB project genomes.</title>
        <authorList>
            <person name="Shaw L.P."/>
        </authorList>
    </citation>
    <scope>NUCLEOTIDE SEQUENCE [LARGE SCALE GENOMIC DNA]</scope>
    <source>
        <strain evidence="1 2">RHBSTW-00814</strain>
    </source>
</reference>
<sequence length="109" mass="12286">MIDISGPEKGKKIYHTGIIVQLRFKLGMTVPFRCPAARCGNQRSPSDSKNIHYRCGQRTSHSVNALSERLVIVASVIYWHIPESIILQNLIITLMIFKLLLSGIINKLL</sequence>